<keyword evidence="1" id="KW-0812">Transmembrane</keyword>
<evidence type="ECO:0000259" key="3">
    <source>
        <dbReference type="Pfam" id="PF16344"/>
    </source>
</evidence>
<evidence type="ECO:0000256" key="1">
    <source>
        <dbReference type="SAM" id="Phobius"/>
    </source>
</evidence>
<dbReference type="InterPro" id="IPR006860">
    <property type="entry name" value="FecR"/>
</dbReference>
<sequence length="380" mass="42595">MSYEKAKALLEKYKADSLSETEKALVEKWLFSYQNEGPNLSDDTIEGISKDVWEELQLKQVKTSVLWPRIAAAACLLFVLGVGLFFYLDKGNNSQVRLAEVVTGDISPGGNKAVLTLSNGERISLTDANKGELAKQPGILISKTSDGQLVYEVNGDEGHVAGEIRYNTVETPRGGQYQVNLPDGSRVWLNAATSLKFPLSFVNLHERKVELKGEAYFEVEKDEQRPFIVQSDKQAVRVLGTHFNVNSYADEQYAKTTLLEGSVKVWGLNASENNYRILVPNQQAQISSDRSSIRVVNVDVQAETAWKNGMFSFEDTPIENIMKQLSRWYDIDVVYKGNVEGKTVWGSITRYTEVSKVLSILERTGKIHFKVEGRRIIVSK</sequence>
<feature type="domain" description="Protein FecR C-terminal" evidence="3">
    <location>
        <begin position="311"/>
        <end position="378"/>
    </location>
</feature>
<dbReference type="PIRSF" id="PIRSF018266">
    <property type="entry name" value="FecR"/>
    <property type="match status" value="1"/>
</dbReference>
<dbReference type="Pfam" id="PF16344">
    <property type="entry name" value="FecR_C"/>
    <property type="match status" value="1"/>
</dbReference>
<dbReference type="FunFam" id="2.60.120.1440:FF:000001">
    <property type="entry name" value="Putative anti-sigma factor"/>
    <property type="match status" value="1"/>
</dbReference>
<reference evidence="4" key="1">
    <citation type="submission" date="2023-03" db="EMBL/GenBank/DDBJ databases">
        <title>Andean soil-derived lignocellulolytic bacterial consortium as a source of novel taxa and putative plastic-active enzymes.</title>
        <authorList>
            <person name="Diaz-Garcia L."/>
            <person name="Chuvochina M."/>
            <person name="Feuerriegel G."/>
            <person name="Bunk B."/>
            <person name="Sproer C."/>
            <person name="Streit W.R."/>
            <person name="Rodriguez L.M."/>
            <person name="Overmann J."/>
            <person name="Jimenez D.J."/>
        </authorList>
    </citation>
    <scope>NUCLEOTIDE SEQUENCE</scope>
    <source>
        <strain evidence="4">MAG 3858</strain>
    </source>
</reference>
<dbReference type="EMBL" id="CP119313">
    <property type="protein sequence ID" value="WEK17644.1"/>
    <property type="molecule type" value="Genomic_DNA"/>
</dbReference>
<organism evidence="4 5">
    <name type="scientific">Candidatus Pedobacter colombiensis</name>
    <dbReference type="NCBI Taxonomy" id="3121371"/>
    <lineage>
        <taxon>Bacteria</taxon>
        <taxon>Pseudomonadati</taxon>
        <taxon>Bacteroidota</taxon>
        <taxon>Sphingobacteriia</taxon>
        <taxon>Sphingobacteriales</taxon>
        <taxon>Sphingobacteriaceae</taxon>
        <taxon>Pedobacter</taxon>
    </lineage>
</organism>
<protein>
    <submittedName>
        <fullName evidence="4">DUF4974 domain-containing protein</fullName>
    </submittedName>
</protein>
<dbReference type="PANTHER" id="PTHR30273">
    <property type="entry name" value="PERIPLASMIC SIGNAL SENSOR AND SIGMA FACTOR ACTIVATOR FECR-RELATED"/>
    <property type="match status" value="1"/>
</dbReference>
<dbReference type="GO" id="GO:0016989">
    <property type="term" value="F:sigma factor antagonist activity"/>
    <property type="evidence" value="ECO:0007669"/>
    <property type="project" value="TreeGrafter"/>
</dbReference>
<dbReference type="Gene3D" id="3.55.50.30">
    <property type="match status" value="1"/>
</dbReference>
<dbReference type="Gene3D" id="2.60.120.1440">
    <property type="match status" value="1"/>
</dbReference>
<gene>
    <name evidence="4" type="ORF">P0Y49_12645</name>
</gene>
<dbReference type="PANTHER" id="PTHR30273:SF2">
    <property type="entry name" value="PROTEIN FECR"/>
    <property type="match status" value="1"/>
</dbReference>
<dbReference type="InterPro" id="IPR012373">
    <property type="entry name" value="Ferrdict_sens_TM"/>
</dbReference>
<name>A0AAJ6B5C7_9SPHI</name>
<evidence type="ECO:0000313" key="4">
    <source>
        <dbReference type="EMBL" id="WEK17644.1"/>
    </source>
</evidence>
<evidence type="ECO:0000259" key="2">
    <source>
        <dbReference type="Pfam" id="PF04773"/>
    </source>
</evidence>
<dbReference type="InterPro" id="IPR032508">
    <property type="entry name" value="FecR_C"/>
</dbReference>
<feature type="domain" description="FecR protein" evidence="2">
    <location>
        <begin position="168"/>
        <end position="264"/>
    </location>
</feature>
<dbReference type="Pfam" id="PF04773">
    <property type="entry name" value="FecR"/>
    <property type="match status" value="1"/>
</dbReference>
<dbReference type="Proteomes" id="UP001214530">
    <property type="component" value="Chromosome"/>
</dbReference>
<feature type="transmembrane region" description="Helical" evidence="1">
    <location>
        <begin position="66"/>
        <end position="88"/>
    </location>
</feature>
<accession>A0AAJ6B5C7</accession>
<keyword evidence="1" id="KW-0472">Membrane</keyword>
<evidence type="ECO:0000313" key="5">
    <source>
        <dbReference type="Proteomes" id="UP001214530"/>
    </source>
</evidence>
<proteinExistence type="predicted"/>
<keyword evidence="1" id="KW-1133">Transmembrane helix</keyword>
<dbReference type="AlphaFoldDB" id="A0AAJ6B5C7"/>